<reference evidence="2 3" key="1">
    <citation type="submission" date="2017-06" db="EMBL/GenBank/DDBJ databases">
        <title>Genome sequencing of cyanobaciteial culture collection at National Institute for Environmental Studies (NIES).</title>
        <authorList>
            <person name="Hirose Y."/>
            <person name="Shimura Y."/>
            <person name="Fujisawa T."/>
            <person name="Nakamura Y."/>
            <person name="Kawachi M."/>
        </authorList>
    </citation>
    <scope>NUCLEOTIDE SEQUENCE [LARGE SCALE GENOMIC DNA]</scope>
    <source>
        <strain evidence="2 3">NIES-267</strain>
    </source>
</reference>
<dbReference type="PANTHER" id="PTHR43591:SF99">
    <property type="entry name" value="OS06G0646000 PROTEIN"/>
    <property type="match status" value="1"/>
</dbReference>
<dbReference type="InterPro" id="IPR029063">
    <property type="entry name" value="SAM-dependent_MTases_sf"/>
</dbReference>
<organism evidence="2 3">
    <name type="scientific">Calothrix parasitica NIES-267</name>
    <dbReference type="NCBI Taxonomy" id="1973488"/>
    <lineage>
        <taxon>Bacteria</taxon>
        <taxon>Bacillati</taxon>
        <taxon>Cyanobacteriota</taxon>
        <taxon>Cyanophyceae</taxon>
        <taxon>Nostocales</taxon>
        <taxon>Calotrichaceae</taxon>
        <taxon>Calothrix</taxon>
    </lineage>
</organism>
<protein>
    <recommendedName>
        <fullName evidence="1">Methyltransferase type 11 domain-containing protein</fullName>
    </recommendedName>
</protein>
<dbReference type="AlphaFoldDB" id="A0A1Z4LI54"/>
<accession>A0A1Z4LI54</accession>
<proteinExistence type="predicted"/>
<keyword evidence="3" id="KW-1185">Reference proteome</keyword>
<dbReference type="Gene3D" id="3.40.50.150">
    <property type="entry name" value="Vaccinia Virus protein VP39"/>
    <property type="match status" value="1"/>
</dbReference>
<dbReference type="EMBL" id="AP018227">
    <property type="protein sequence ID" value="BAY80925.1"/>
    <property type="molecule type" value="Genomic_DNA"/>
</dbReference>
<evidence type="ECO:0000313" key="2">
    <source>
        <dbReference type="EMBL" id="BAY80925.1"/>
    </source>
</evidence>
<evidence type="ECO:0000259" key="1">
    <source>
        <dbReference type="Pfam" id="PF08241"/>
    </source>
</evidence>
<dbReference type="PANTHER" id="PTHR43591">
    <property type="entry name" value="METHYLTRANSFERASE"/>
    <property type="match status" value="1"/>
</dbReference>
<dbReference type="Proteomes" id="UP000218418">
    <property type="component" value="Chromosome"/>
</dbReference>
<feature type="domain" description="Methyltransferase type 11" evidence="1">
    <location>
        <begin position="14"/>
        <end position="70"/>
    </location>
</feature>
<sequence>MLGMLKKQLDIQKISNSENLVIIRGNAESIPLIDNCLDAVYVGAAIHCWENPRKAIEEIYRVLKKGGKLFATTFTDFFPNLNRLVFMSNEELREIFAGVGFQKQSLEIKSEGVYVTIRCVK</sequence>
<gene>
    <name evidence="2" type="ORF">NIES267_03900</name>
</gene>
<dbReference type="SUPFAM" id="SSF53335">
    <property type="entry name" value="S-adenosyl-L-methionine-dependent methyltransferases"/>
    <property type="match status" value="1"/>
</dbReference>
<dbReference type="InterPro" id="IPR013216">
    <property type="entry name" value="Methyltransf_11"/>
</dbReference>
<dbReference type="GO" id="GO:0008757">
    <property type="term" value="F:S-adenosylmethionine-dependent methyltransferase activity"/>
    <property type="evidence" value="ECO:0007669"/>
    <property type="project" value="InterPro"/>
</dbReference>
<dbReference type="CDD" id="cd02440">
    <property type="entry name" value="AdoMet_MTases"/>
    <property type="match status" value="1"/>
</dbReference>
<name>A0A1Z4LI54_9CYAN</name>
<dbReference type="Pfam" id="PF08241">
    <property type="entry name" value="Methyltransf_11"/>
    <property type="match status" value="1"/>
</dbReference>
<evidence type="ECO:0000313" key="3">
    <source>
        <dbReference type="Proteomes" id="UP000218418"/>
    </source>
</evidence>